<protein>
    <submittedName>
        <fullName evidence="2">DUF4230 domain-containing protein</fullName>
    </submittedName>
</protein>
<comment type="caution">
    <text evidence="2">The sequence shown here is derived from an EMBL/GenBank/DDBJ whole genome shotgun (WGS) entry which is preliminary data.</text>
</comment>
<name>A0AA90VGX4_9BACT</name>
<dbReference type="RefSeq" id="WP_153096926.1">
    <property type="nucleotide sequence ID" value="NZ_VZBP01000082.1"/>
</dbReference>
<accession>A0AA90VGX4</accession>
<sequence length="229" mass="26147">MKKVFFILIPAVILSLLSCSPKKPAEEKKSAIDTIPTMVMQIQKCTRLYTAEAHVHKIITHDDQFKLKGSFLKHEFNIPVPGSNRKVAIPMDATIKAYVDFQGFSDRNVSRKGDKIEIILPDPKMVLTSTRIDHKKLKQYVSLTRSNYSDAELTQLEQQGRESIIRDIPNLDLMEQARVSAANTLIPMLKQMGFREENIQISFRKKFTLDDIRGFLQNSGVEKKDKPSN</sequence>
<dbReference type="Pfam" id="PF14014">
    <property type="entry name" value="DUF4230"/>
    <property type="match status" value="1"/>
</dbReference>
<dbReference type="PROSITE" id="PS51257">
    <property type="entry name" value="PROKAR_LIPOPROTEIN"/>
    <property type="match status" value="1"/>
</dbReference>
<proteinExistence type="predicted"/>
<reference evidence="3" key="1">
    <citation type="submission" date="2019-09" db="EMBL/GenBank/DDBJ databases">
        <title>Distinct polysaccharide growth profiles of human intestinal Prevotella copri isolates.</title>
        <authorList>
            <person name="Fehlner-Peach H."/>
            <person name="Magnabosco C."/>
            <person name="Raghavan V."/>
            <person name="Scher J.U."/>
            <person name="Tett A."/>
            <person name="Cox L.M."/>
            <person name="Gottsegen C."/>
            <person name="Watters A."/>
            <person name="Wiltshire- Gordon J.D."/>
            <person name="Segata N."/>
            <person name="Bonneau R."/>
            <person name="Littman D.R."/>
        </authorList>
    </citation>
    <scope>NUCLEOTIDE SEQUENCE [LARGE SCALE GENOMIC DNA]</scope>
    <source>
        <strain evidence="3">iA624</strain>
    </source>
</reference>
<evidence type="ECO:0000313" key="2">
    <source>
        <dbReference type="EMBL" id="MQO09490.1"/>
    </source>
</evidence>
<dbReference type="EMBL" id="VZBP01000082">
    <property type="protein sequence ID" value="MQO09490.1"/>
    <property type="molecule type" value="Genomic_DNA"/>
</dbReference>
<evidence type="ECO:0000313" key="3">
    <source>
        <dbReference type="Proteomes" id="UP000405805"/>
    </source>
</evidence>
<dbReference type="InterPro" id="IPR025324">
    <property type="entry name" value="DUF4230"/>
</dbReference>
<evidence type="ECO:0000256" key="1">
    <source>
        <dbReference type="SAM" id="SignalP"/>
    </source>
</evidence>
<organism evidence="2 3">
    <name type="scientific">Segatella copri</name>
    <dbReference type="NCBI Taxonomy" id="165179"/>
    <lineage>
        <taxon>Bacteria</taxon>
        <taxon>Pseudomonadati</taxon>
        <taxon>Bacteroidota</taxon>
        <taxon>Bacteroidia</taxon>
        <taxon>Bacteroidales</taxon>
        <taxon>Prevotellaceae</taxon>
        <taxon>Segatella</taxon>
    </lineage>
</organism>
<dbReference type="Proteomes" id="UP000405805">
    <property type="component" value="Unassembled WGS sequence"/>
</dbReference>
<feature type="chain" id="PRO_5041736837" evidence="1">
    <location>
        <begin position="26"/>
        <end position="229"/>
    </location>
</feature>
<dbReference type="AlphaFoldDB" id="A0AA90VGX4"/>
<feature type="signal peptide" evidence="1">
    <location>
        <begin position="1"/>
        <end position="25"/>
    </location>
</feature>
<keyword evidence="1" id="KW-0732">Signal</keyword>
<gene>
    <name evidence="2" type="ORF">F7D57_07125</name>
</gene>